<sequence length="214" mass="25463">MKRYYFKTSEEEKKNGKTMPNLFELYHDIQLVSVNSDELTQYLSRIDWRSKIYFCDYFMTLKDFRNEEDFFEFYVECFFRGIDIYFINTPECNLSFIRELFETLDVKPPERKIGEYVIRCLKCCAEQARLSKEMSSSLKRAALMAAKKNGSQIGGVKGAVYNIPKAEDMKKQIMQYSKSFDGTYSDIELIEKLDIPRATYYKYKKEIKDKKQTK</sequence>
<comment type="caution">
    <text evidence="1">The sequence shown here is derived from an EMBL/GenBank/DDBJ whole genome shotgun (WGS) entry which is preliminary data.</text>
</comment>
<dbReference type="RefSeq" id="WP_118319538.1">
    <property type="nucleotide sequence ID" value="NZ_QRVM01000009.1"/>
</dbReference>
<organism evidence="1 2">
    <name type="scientific">Holdemanella biformis</name>
    <dbReference type="NCBI Taxonomy" id="1735"/>
    <lineage>
        <taxon>Bacteria</taxon>
        <taxon>Bacillati</taxon>
        <taxon>Bacillota</taxon>
        <taxon>Erysipelotrichia</taxon>
        <taxon>Erysipelotrichales</taxon>
        <taxon>Erysipelotrichaceae</taxon>
        <taxon>Holdemanella</taxon>
    </lineage>
</organism>
<accession>A0A412J6B5</accession>
<evidence type="ECO:0000313" key="2">
    <source>
        <dbReference type="Proteomes" id="UP000285274"/>
    </source>
</evidence>
<dbReference type="Proteomes" id="UP000285274">
    <property type="component" value="Unassembled WGS sequence"/>
</dbReference>
<dbReference type="EMBL" id="QRVM01000009">
    <property type="protein sequence ID" value="RGS47883.1"/>
    <property type="molecule type" value="Genomic_DNA"/>
</dbReference>
<evidence type="ECO:0000313" key="1">
    <source>
        <dbReference type="EMBL" id="RGS47883.1"/>
    </source>
</evidence>
<dbReference type="AlphaFoldDB" id="A0A412J6B5"/>
<proteinExistence type="predicted"/>
<reference evidence="1 2" key="1">
    <citation type="submission" date="2018-08" db="EMBL/GenBank/DDBJ databases">
        <title>A genome reference for cultivated species of the human gut microbiota.</title>
        <authorList>
            <person name="Zou Y."/>
            <person name="Xue W."/>
            <person name="Luo G."/>
        </authorList>
    </citation>
    <scope>NUCLEOTIDE SEQUENCE [LARGE SCALE GENOMIC DNA]</scope>
    <source>
        <strain evidence="1 2">AF22-10AC</strain>
    </source>
</reference>
<protein>
    <recommendedName>
        <fullName evidence="3">Recombinase family protein</fullName>
    </recommendedName>
</protein>
<name>A0A412J6B5_9FIRM</name>
<evidence type="ECO:0008006" key="3">
    <source>
        <dbReference type="Google" id="ProtNLM"/>
    </source>
</evidence>
<gene>
    <name evidence="1" type="ORF">DWX92_03455</name>
</gene>